<evidence type="ECO:0000259" key="1">
    <source>
        <dbReference type="Pfam" id="PF04738"/>
    </source>
</evidence>
<accession>D0LMD4</accession>
<dbReference type="EMBL" id="CP001804">
    <property type="protein sequence ID" value="ACY16840.1"/>
    <property type="molecule type" value="Genomic_DNA"/>
</dbReference>
<dbReference type="HOGENOM" id="CLU_011068_1_0_7"/>
<dbReference type="OrthoDB" id="8428173at2"/>
<organism evidence="2 3">
    <name type="scientific">Haliangium ochraceum (strain DSM 14365 / JCM 11303 / SMP-2)</name>
    <dbReference type="NCBI Taxonomy" id="502025"/>
    <lineage>
        <taxon>Bacteria</taxon>
        <taxon>Pseudomonadati</taxon>
        <taxon>Myxococcota</taxon>
        <taxon>Polyangia</taxon>
        <taxon>Haliangiales</taxon>
        <taxon>Kofleriaceae</taxon>
        <taxon>Haliangium</taxon>
    </lineage>
</organism>
<proteinExistence type="predicted"/>
<dbReference type="KEGG" id="hoh:Hoch_4346"/>
<dbReference type="STRING" id="502025.Hoch_4346"/>
<dbReference type="eggNOG" id="COG1020">
    <property type="taxonomic scope" value="Bacteria"/>
</dbReference>
<dbReference type="Pfam" id="PF04738">
    <property type="entry name" value="Lant_dehydr_N"/>
    <property type="match status" value="1"/>
</dbReference>
<reference evidence="2 3" key="1">
    <citation type="journal article" date="2010" name="Stand. Genomic Sci.">
        <title>Complete genome sequence of Haliangium ochraceum type strain (SMP-2).</title>
        <authorList>
            <consortium name="US DOE Joint Genome Institute (JGI-PGF)"/>
            <person name="Ivanova N."/>
            <person name="Daum C."/>
            <person name="Lang E."/>
            <person name="Abt B."/>
            <person name="Kopitz M."/>
            <person name="Saunders E."/>
            <person name="Lapidus A."/>
            <person name="Lucas S."/>
            <person name="Glavina Del Rio T."/>
            <person name="Nolan M."/>
            <person name="Tice H."/>
            <person name="Copeland A."/>
            <person name="Cheng J.F."/>
            <person name="Chen F."/>
            <person name="Bruce D."/>
            <person name="Goodwin L."/>
            <person name="Pitluck S."/>
            <person name="Mavromatis K."/>
            <person name="Pati A."/>
            <person name="Mikhailova N."/>
            <person name="Chen A."/>
            <person name="Palaniappan K."/>
            <person name="Land M."/>
            <person name="Hauser L."/>
            <person name="Chang Y.J."/>
            <person name="Jeffries C.D."/>
            <person name="Detter J.C."/>
            <person name="Brettin T."/>
            <person name="Rohde M."/>
            <person name="Goker M."/>
            <person name="Bristow J."/>
            <person name="Markowitz V."/>
            <person name="Eisen J.A."/>
            <person name="Hugenholtz P."/>
            <person name="Kyrpides N.C."/>
            <person name="Klenk H.P."/>
        </authorList>
    </citation>
    <scope>NUCLEOTIDE SEQUENCE [LARGE SCALE GENOMIC DNA]</scope>
    <source>
        <strain evidence="3">DSM 14365 / CIP 107738 / JCM 11303 / AJ 13395 / SMP-2</strain>
    </source>
</reference>
<protein>
    <submittedName>
        <fullName evidence="2">Lantibiotic dehydratase domain protein</fullName>
    </submittedName>
</protein>
<dbReference type="RefSeq" id="WP_012829438.1">
    <property type="nucleotide sequence ID" value="NC_013440.1"/>
</dbReference>
<gene>
    <name evidence="2" type="ordered locus">Hoch_4346</name>
</gene>
<feature type="domain" description="Lantibiotic dehydratase N-terminal" evidence="1">
    <location>
        <begin position="77"/>
        <end position="403"/>
    </location>
</feature>
<sequence length="769" mass="87827">MSARWDYCPLFWMRSAGFPFAKLDLLRVPRATQAVDAALAFDEPSQKQAEAQAWDHAEALLAEELEAARLALRELLRDERVREALFLSSPTFFRNIGQYAEEPMKPRKSRPRQKEKTATRYLQRFFAKNETISFYGPLVWGRVDPDCEDSIAFSAGEDSLLATRQVSFEHWAVHRLAQTIAKDDDVARQLKPRLSPTCYLDGNTLFYPVARQAELDPRRSAVIEYCNEQRSWSELLEDLRDHPAFADDGPPPEEVAEELRKQRIILRELAIPTVVVNPERVLLERVRELDEPARSRWEAPVHELCEFARRFAAADLTERIAILDELGRAFTSLTGAASTRRAGEIYAARSLLYEDCERDVRDLRLGKPVAERLRALSPLLEIARWQTIELSQRYQWRFMEVFDRLRAGRPAVDFVQFVRETQWIAENDQLESDMRDEVANAWREVLGSRWTGDVECLDISSQDCREVLARLAELRRGAGTQEILGADFLSPDFLIAVPNAESSHDDAADARKLLIVMGELHKAVFLAAQPVAMPFCPDRDELLSYVQKVASGPVLSVVDSPKSYQRSNANWPDLPEFYEVLTEGATSRFPQERVIPVSTLQVVEQGGELFVVNRDGSLRVWLFSVLSGFLHHKLLSLDPVELSGAHGPRIMLDDIVVRRRRWRIDTAELQACRAAPNSAARLGAARRLQKRLGFPERVFVKSPNEPKPVYIDFSSFFLVELLFKLADEAPRLTVSEMLPGPEELWLSDAEGQRYTSEFRMSWFRATDIP</sequence>
<dbReference type="Proteomes" id="UP000001880">
    <property type="component" value="Chromosome"/>
</dbReference>
<name>D0LMD4_HALO1</name>
<dbReference type="AlphaFoldDB" id="D0LMD4"/>
<keyword evidence="3" id="KW-1185">Reference proteome</keyword>
<evidence type="ECO:0000313" key="3">
    <source>
        <dbReference type="Proteomes" id="UP000001880"/>
    </source>
</evidence>
<evidence type="ECO:0000313" key="2">
    <source>
        <dbReference type="EMBL" id="ACY16840.1"/>
    </source>
</evidence>
<dbReference type="InterPro" id="IPR006827">
    <property type="entry name" value="Lant_deHydtase_N"/>
</dbReference>